<reference evidence="2 3" key="1">
    <citation type="submission" date="2021-01" db="EMBL/GenBank/DDBJ databases">
        <title>Sequencing the genomes of 1000 actinobacteria strains.</title>
        <authorList>
            <person name="Klenk H.-P."/>
        </authorList>
    </citation>
    <scope>NUCLEOTIDE SEQUENCE [LARGE SCALE GENOMIC DNA]</scope>
    <source>
        <strain evidence="2 3">DSM 46000</strain>
    </source>
</reference>
<dbReference type="InterPro" id="IPR042099">
    <property type="entry name" value="ANL_N_sf"/>
</dbReference>
<feature type="domain" description="AMP-dependent synthetase/ligase" evidence="1">
    <location>
        <begin position="53"/>
        <end position="238"/>
    </location>
</feature>
<dbReference type="RefSeq" id="WP_205306969.1">
    <property type="nucleotide sequence ID" value="NZ_BAAAVF010000009.1"/>
</dbReference>
<evidence type="ECO:0000313" key="3">
    <source>
        <dbReference type="Proteomes" id="UP000698059"/>
    </source>
</evidence>
<dbReference type="EMBL" id="JAFBBO010000001">
    <property type="protein sequence ID" value="MBM7478955.1"/>
    <property type="molecule type" value="Genomic_DNA"/>
</dbReference>
<gene>
    <name evidence="2" type="ORF">JOD49_001875</name>
</gene>
<keyword evidence="3" id="KW-1185">Reference proteome</keyword>
<dbReference type="SUPFAM" id="SSF56801">
    <property type="entry name" value="Acetyl-CoA synthetase-like"/>
    <property type="match status" value="1"/>
</dbReference>
<keyword evidence="2" id="KW-0436">Ligase</keyword>
<dbReference type="InterPro" id="IPR000873">
    <property type="entry name" value="AMP-dep_synth/lig_dom"/>
</dbReference>
<evidence type="ECO:0000259" key="1">
    <source>
        <dbReference type="Pfam" id="PF00501"/>
    </source>
</evidence>
<dbReference type="Proteomes" id="UP000698059">
    <property type="component" value="Unassembled WGS sequence"/>
</dbReference>
<organism evidence="2 3">
    <name type="scientific">Oerskovia jenensis</name>
    <dbReference type="NCBI Taxonomy" id="162169"/>
    <lineage>
        <taxon>Bacteria</taxon>
        <taxon>Bacillati</taxon>
        <taxon>Actinomycetota</taxon>
        <taxon>Actinomycetes</taxon>
        <taxon>Micrococcales</taxon>
        <taxon>Cellulomonadaceae</taxon>
        <taxon>Oerskovia</taxon>
    </lineage>
</organism>
<dbReference type="GO" id="GO:0047475">
    <property type="term" value="F:phenylacetate-CoA ligase activity"/>
    <property type="evidence" value="ECO:0007669"/>
    <property type="project" value="UniProtKB-EC"/>
</dbReference>
<dbReference type="EC" id="6.2.1.30" evidence="2"/>
<sequence>MTTTIGTLTRDQLRSAAARYLPPGAPDSGRPDPWGYAELRTAGWQRAEVDGSFVVASGGTTGSPKIIALAPHLGVPLVAAAWQPLGENDVLLNLFPPGRMWGAHYFYNAVALHSKASTVPMGALAPQELTAWADVIGELGVTALAGAPNVLARFAEAVALSGIRLPVRSALWSGEPLTAGHAAALAATFPGVGLWGNYGSIETFVIGVSRPDCGLGLQHLLPGQQLELDDSGALLTRVGEGWPIPAWRFRLGDRIGSATCPCGDEDAFQVLGRADDAFKLYGGLVRTSDLLSVTRSVEGIIDAQVVLFRDADISAAVKGVLVRCTGTQDAAEVRRALLRGLNELEACDRHTPDAVRVEVVTELKQHPLTHKVLPVLWRDAAELDFKIGALT</sequence>
<protein>
    <submittedName>
        <fullName evidence="2">Phenylacetate-CoA ligase</fullName>
        <ecNumber evidence="2">6.2.1.30</ecNumber>
    </submittedName>
</protein>
<dbReference type="Gene3D" id="3.40.50.12780">
    <property type="entry name" value="N-terminal domain of ligase-like"/>
    <property type="match status" value="1"/>
</dbReference>
<dbReference type="Pfam" id="PF00501">
    <property type="entry name" value="AMP-binding"/>
    <property type="match status" value="1"/>
</dbReference>
<comment type="caution">
    <text evidence="2">The sequence shown here is derived from an EMBL/GenBank/DDBJ whole genome shotgun (WGS) entry which is preliminary data.</text>
</comment>
<proteinExistence type="predicted"/>
<evidence type="ECO:0000313" key="2">
    <source>
        <dbReference type="EMBL" id="MBM7478955.1"/>
    </source>
</evidence>
<name>A0ABS2LEV8_9CELL</name>
<accession>A0ABS2LEV8</accession>